<dbReference type="CDD" id="cd00093">
    <property type="entry name" value="HTH_XRE"/>
    <property type="match status" value="1"/>
</dbReference>
<feature type="domain" description="HTH cro/C1-type" evidence="1">
    <location>
        <begin position="36"/>
        <end position="90"/>
    </location>
</feature>
<dbReference type="InterPro" id="IPR010982">
    <property type="entry name" value="Lambda_DNA-bd_dom_sf"/>
</dbReference>
<dbReference type="SMART" id="SM00530">
    <property type="entry name" value="HTH_XRE"/>
    <property type="match status" value="1"/>
</dbReference>
<dbReference type="AlphaFoldDB" id="A0A0B6XFR3"/>
<proteinExistence type="predicted"/>
<dbReference type="KEGG" id="xbv:XBW1_mp0042"/>
<dbReference type="Proteomes" id="UP000032930">
    <property type="component" value="Plasmid megaplasmid"/>
</dbReference>
<dbReference type="Pfam" id="PF01381">
    <property type="entry name" value="HTH_3"/>
    <property type="match status" value="1"/>
</dbReference>
<dbReference type="Gene3D" id="1.10.260.40">
    <property type="entry name" value="lambda repressor-like DNA-binding domains"/>
    <property type="match status" value="1"/>
</dbReference>
<name>A0A0B6XFR3_XENBV</name>
<protein>
    <submittedName>
        <fullName evidence="2">Gp48</fullName>
    </submittedName>
</protein>
<evidence type="ECO:0000313" key="3">
    <source>
        <dbReference type="Proteomes" id="UP000032930"/>
    </source>
</evidence>
<dbReference type="InterPro" id="IPR001387">
    <property type="entry name" value="Cro/C1-type_HTH"/>
</dbReference>
<organism evidence="2 3">
    <name type="scientific">Xenorhabdus bovienii</name>
    <name type="common">Xenorhabdus nematophila subsp. bovienii</name>
    <dbReference type="NCBI Taxonomy" id="40576"/>
    <lineage>
        <taxon>Bacteria</taxon>
        <taxon>Pseudomonadati</taxon>
        <taxon>Pseudomonadota</taxon>
        <taxon>Gammaproteobacteria</taxon>
        <taxon>Enterobacterales</taxon>
        <taxon>Morganellaceae</taxon>
        <taxon>Xenorhabdus</taxon>
    </lineage>
</organism>
<dbReference type="GO" id="GO:0003677">
    <property type="term" value="F:DNA binding"/>
    <property type="evidence" value="ECO:0007669"/>
    <property type="project" value="InterPro"/>
</dbReference>
<gene>
    <name evidence="2" type="ORF">XBW1_mp0042</name>
</gene>
<reference evidence="2 3" key="1">
    <citation type="submission" date="2014-02" db="EMBL/GenBank/DDBJ databases">
        <authorList>
            <person name="Genoscope - CEA"/>
        </authorList>
    </citation>
    <scope>NUCLEOTIDE SEQUENCE [LARGE SCALE GENOMIC DNA]</scope>
    <source>
        <strain evidence="2 3">CS03</strain>
        <plasmid evidence="3">Plasmid</plasmid>
    </source>
</reference>
<dbReference type="SUPFAM" id="SSF47413">
    <property type="entry name" value="lambda repressor-like DNA-binding domains"/>
    <property type="match status" value="1"/>
</dbReference>
<sequence>MNSISFEQLKAEMLDTPAAIQAYQDADQELAIVEMLYQMREHAGLSKSELAKKLGISPSAITRLEGNPLGASVKTLSRYASACGANIDIRMTV</sequence>
<dbReference type="PROSITE" id="PS50943">
    <property type="entry name" value="HTH_CROC1"/>
    <property type="match status" value="1"/>
</dbReference>
<evidence type="ECO:0000259" key="1">
    <source>
        <dbReference type="PROSITE" id="PS50943"/>
    </source>
</evidence>
<evidence type="ECO:0000313" key="2">
    <source>
        <dbReference type="EMBL" id="CDM92161.1"/>
    </source>
</evidence>
<accession>A0A0B6XFR3</accession>
<dbReference type="RefSeq" id="WP_046338182.1">
    <property type="nucleotide sequence ID" value="NZ_CAWMEF010000003.1"/>
</dbReference>
<dbReference type="EMBL" id="FO818638">
    <property type="protein sequence ID" value="CDM92161.1"/>
    <property type="molecule type" value="Genomic_DNA"/>
</dbReference>